<evidence type="ECO:0000313" key="1">
    <source>
        <dbReference type="EMBL" id="KRN07135.1"/>
    </source>
</evidence>
<keyword evidence="2" id="KW-1185">Reference proteome</keyword>
<dbReference type="STRING" id="1423806.FD15_GL000707"/>
<dbReference type="AlphaFoldDB" id="A0A023CXT8"/>
<accession>A0A023CXT8</accession>
<organism evidence="1 2">
    <name type="scientific">Liquorilactobacillus sucicola DSM 21376 = JCM 15457</name>
    <dbReference type="NCBI Taxonomy" id="1423806"/>
    <lineage>
        <taxon>Bacteria</taxon>
        <taxon>Bacillati</taxon>
        <taxon>Bacillota</taxon>
        <taxon>Bacilli</taxon>
        <taxon>Lactobacillales</taxon>
        <taxon>Lactobacillaceae</taxon>
        <taxon>Liquorilactobacillus</taxon>
    </lineage>
</organism>
<proteinExistence type="predicted"/>
<dbReference type="EMBL" id="AYZF01000008">
    <property type="protein sequence ID" value="KRN07135.1"/>
    <property type="molecule type" value="Genomic_DNA"/>
</dbReference>
<comment type="caution">
    <text evidence="1">The sequence shown here is derived from an EMBL/GenBank/DDBJ whole genome shotgun (WGS) entry which is preliminary data.</text>
</comment>
<reference evidence="1 2" key="1">
    <citation type="journal article" date="2015" name="Genome Announc.">
        <title>Expanding the biotechnology potential of lactobacilli through comparative genomics of 213 strains and associated genera.</title>
        <authorList>
            <person name="Sun Z."/>
            <person name="Harris H.M."/>
            <person name="McCann A."/>
            <person name="Guo C."/>
            <person name="Argimon S."/>
            <person name="Zhang W."/>
            <person name="Yang X."/>
            <person name="Jeffery I.B."/>
            <person name="Cooney J.C."/>
            <person name="Kagawa T.F."/>
            <person name="Liu W."/>
            <person name="Song Y."/>
            <person name="Salvetti E."/>
            <person name="Wrobel A."/>
            <person name="Rasinkangas P."/>
            <person name="Parkhill J."/>
            <person name="Rea M.C."/>
            <person name="O'Sullivan O."/>
            <person name="Ritari J."/>
            <person name="Douillard F.P."/>
            <person name="Paul Ross R."/>
            <person name="Yang R."/>
            <person name="Briner A.E."/>
            <person name="Felis G.E."/>
            <person name="de Vos W.M."/>
            <person name="Barrangou R."/>
            <person name="Klaenhammer T.R."/>
            <person name="Caufield P.W."/>
            <person name="Cui Y."/>
            <person name="Zhang H."/>
            <person name="O'Toole P.W."/>
        </authorList>
    </citation>
    <scope>NUCLEOTIDE SEQUENCE [LARGE SCALE GENOMIC DNA]</scope>
    <source>
        <strain evidence="1 2">DSM 21376</strain>
    </source>
</reference>
<dbReference type="PATRIC" id="fig|1423806.3.peg.719"/>
<evidence type="ECO:0000313" key="2">
    <source>
        <dbReference type="Proteomes" id="UP000050961"/>
    </source>
</evidence>
<sequence length="77" mass="8898">MLNEKLFKLKYSYFGDADTIAESLKSGLTDFKIQGKLVCFFAVSVKKMNRFFNKAVNCDKVHISYSSYSYQFKKSEA</sequence>
<dbReference type="Proteomes" id="UP000050961">
    <property type="component" value="Unassembled WGS sequence"/>
</dbReference>
<protein>
    <submittedName>
        <fullName evidence="1">Uncharacterized protein</fullName>
    </submittedName>
</protein>
<name>A0A023CXT8_9LACO</name>
<gene>
    <name evidence="1" type="ORF">FD15_GL000707</name>
</gene>